<accession>A0A172ZEX0</accession>
<feature type="compositionally biased region" description="Basic and acidic residues" evidence="1">
    <location>
        <begin position="12"/>
        <end position="32"/>
    </location>
</feature>
<gene>
    <name evidence="2" type="ORF">AR543_08715</name>
</gene>
<proteinExistence type="predicted"/>
<dbReference type="RefSeq" id="WP_060533594.1">
    <property type="nucleotide sequence ID" value="NZ_CP013023.1"/>
</dbReference>
<feature type="compositionally biased region" description="Basic and acidic residues" evidence="1">
    <location>
        <begin position="44"/>
        <end position="60"/>
    </location>
</feature>
<organism evidence="2 3">
    <name type="scientific">Paenibacillus bovis</name>
    <dbReference type="NCBI Taxonomy" id="1616788"/>
    <lineage>
        <taxon>Bacteria</taxon>
        <taxon>Bacillati</taxon>
        <taxon>Bacillota</taxon>
        <taxon>Bacilli</taxon>
        <taxon>Bacillales</taxon>
        <taxon>Paenibacillaceae</taxon>
        <taxon>Paenibacillus</taxon>
    </lineage>
</organism>
<reference evidence="2 3" key="2">
    <citation type="journal article" date="2016" name="Int. J. Syst. Evol. Microbiol.">
        <title>Paenibacillus bovis sp. nov., isolated from raw yak (Bos grunniens) milk.</title>
        <authorList>
            <person name="Gao C."/>
            <person name="Han J."/>
            <person name="Liu Z."/>
            <person name="Xu X."/>
            <person name="Hang F."/>
            <person name="Wu Z."/>
        </authorList>
    </citation>
    <scope>NUCLEOTIDE SEQUENCE [LARGE SCALE GENOMIC DNA]</scope>
    <source>
        <strain evidence="2 3">BD3526</strain>
    </source>
</reference>
<dbReference type="KEGG" id="pbv:AR543_08715"/>
<keyword evidence="3" id="KW-1185">Reference proteome</keyword>
<dbReference type="OrthoDB" id="2629315at2"/>
<evidence type="ECO:0000313" key="2">
    <source>
        <dbReference type="EMBL" id="ANF96069.1"/>
    </source>
</evidence>
<dbReference type="AlphaFoldDB" id="A0A172ZEX0"/>
<evidence type="ECO:0000313" key="3">
    <source>
        <dbReference type="Proteomes" id="UP000078148"/>
    </source>
</evidence>
<sequence length="60" mass="7018">MSDQAKDLLQSKQEKDQHNQDTKKFVDGKEQSPDIDQGVSDQGRVPDEQHHMKDQENRRI</sequence>
<dbReference type="EMBL" id="CP013023">
    <property type="protein sequence ID" value="ANF96069.1"/>
    <property type="molecule type" value="Genomic_DNA"/>
</dbReference>
<dbReference type="STRING" id="1616788.AR543_08715"/>
<feature type="region of interest" description="Disordered" evidence="1">
    <location>
        <begin position="1"/>
        <end position="60"/>
    </location>
</feature>
<evidence type="ECO:0000256" key="1">
    <source>
        <dbReference type="SAM" id="MobiDB-lite"/>
    </source>
</evidence>
<dbReference type="Proteomes" id="UP000078148">
    <property type="component" value="Chromosome"/>
</dbReference>
<name>A0A172ZEX0_9BACL</name>
<reference evidence="3" key="1">
    <citation type="submission" date="2015-10" db="EMBL/GenBank/DDBJ databases">
        <title>Genome of Paenibacillus bovis sp. nov.</title>
        <authorList>
            <person name="Wu Z."/>
            <person name="Gao C."/>
            <person name="Liu Z."/>
            <person name="Zheng H."/>
        </authorList>
    </citation>
    <scope>NUCLEOTIDE SEQUENCE [LARGE SCALE GENOMIC DNA]</scope>
    <source>
        <strain evidence="3">BD3526</strain>
    </source>
</reference>
<protein>
    <submittedName>
        <fullName evidence="2">Uncharacterized protein</fullName>
    </submittedName>
</protein>